<evidence type="ECO:0000256" key="1">
    <source>
        <dbReference type="SAM" id="Coils"/>
    </source>
</evidence>
<dbReference type="Proteomes" id="UP000323597">
    <property type="component" value="Chromosome D12"/>
</dbReference>
<evidence type="ECO:0000313" key="2">
    <source>
        <dbReference type="EMBL" id="TYI51268.1"/>
    </source>
</evidence>
<name>A0A5D2SGD8_GOSMU</name>
<gene>
    <name evidence="2" type="ORF">E1A91_D12G163800v1</name>
</gene>
<keyword evidence="3" id="KW-1185">Reference proteome</keyword>
<reference evidence="2 3" key="1">
    <citation type="submission" date="2019-07" db="EMBL/GenBank/DDBJ databases">
        <title>WGS assembly of Gossypium mustelinum.</title>
        <authorList>
            <person name="Chen Z.J."/>
            <person name="Sreedasyam A."/>
            <person name="Ando A."/>
            <person name="Song Q."/>
            <person name="De L."/>
            <person name="Hulse-Kemp A."/>
            <person name="Ding M."/>
            <person name="Ye W."/>
            <person name="Kirkbride R."/>
            <person name="Jenkins J."/>
            <person name="Plott C."/>
            <person name="Lovell J."/>
            <person name="Lin Y.-M."/>
            <person name="Vaughn R."/>
            <person name="Liu B."/>
            <person name="Li W."/>
            <person name="Simpson S."/>
            <person name="Scheffler B."/>
            <person name="Saski C."/>
            <person name="Grover C."/>
            <person name="Hu G."/>
            <person name="Conover J."/>
            <person name="Carlson J."/>
            <person name="Shu S."/>
            <person name="Boston L."/>
            <person name="Williams M."/>
            <person name="Peterson D."/>
            <person name="Mcgee K."/>
            <person name="Jones D."/>
            <person name="Wendel J."/>
            <person name="Stelly D."/>
            <person name="Grimwood J."/>
            <person name="Schmutz J."/>
        </authorList>
    </citation>
    <scope>NUCLEOTIDE SEQUENCE [LARGE SCALE GENOMIC DNA]</scope>
    <source>
        <strain evidence="2">1408120.09</strain>
    </source>
</reference>
<protein>
    <submittedName>
        <fullName evidence="2">Uncharacterized protein</fullName>
    </submittedName>
</protein>
<proteinExistence type="predicted"/>
<dbReference type="AlphaFoldDB" id="A0A5D2SGD8"/>
<dbReference type="EMBL" id="CM017660">
    <property type="protein sequence ID" value="TYI51268.1"/>
    <property type="molecule type" value="Genomic_DNA"/>
</dbReference>
<evidence type="ECO:0000313" key="3">
    <source>
        <dbReference type="Proteomes" id="UP000323597"/>
    </source>
</evidence>
<accession>A0A5D2SGD8</accession>
<keyword evidence="1" id="KW-0175">Coiled coil</keyword>
<feature type="non-terminal residue" evidence="2">
    <location>
        <position position="1"/>
    </location>
</feature>
<sequence>AADSNCDLENLILIKLEAENQDLRERLNEANRDLQSEKERCETLELQFKQQQQRSEGLEKEQTALIENFAEERSRLHKEENRLRKKCFYYHRGSA</sequence>
<feature type="coiled-coil region" evidence="1">
    <location>
        <begin position="13"/>
        <end position="86"/>
    </location>
</feature>
<organism evidence="2 3">
    <name type="scientific">Gossypium mustelinum</name>
    <name type="common">Cotton</name>
    <name type="synonym">Gossypium caicoense</name>
    <dbReference type="NCBI Taxonomy" id="34275"/>
    <lineage>
        <taxon>Eukaryota</taxon>
        <taxon>Viridiplantae</taxon>
        <taxon>Streptophyta</taxon>
        <taxon>Embryophyta</taxon>
        <taxon>Tracheophyta</taxon>
        <taxon>Spermatophyta</taxon>
        <taxon>Magnoliopsida</taxon>
        <taxon>eudicotyledons</taxon>
        <taxon>Gunneridae</taxon>
        <taxon>Pentapetalae</taxon>
        <taxon>rosids</taxon>
        <taxon>malvids</taxon>
        <taxon>Malvales</taxon>
        <taxon>Malvaceae</taxon>
        <taxon>Malvoideae</taxon>
        <taxon>Gossypium</taxon>
    </lineage>
</organism>